<evidence type="ECO:0000256" key="1">
    <source>
        <dbReference type="ARBA" id="ARBA00023125"/>
    </source>
</evidence>
<comment type="caution">
    <text evidence="3">The sequence shown here is derived from an EMBL/GenBank/DDBJ whole genome shotgun (WGS) entry which is preliminary data.</text>
</comment>
<dbReference type="SMART" id="SM00422">
    <property type="entry name" value="HTH_MERR"/>
    <property type="match status" value="1"/>
</dbReference>
<dbReference type="SUPFAM" id="SSF46955">
    <property type="entry name" value="Putative DNA-binding domain"/>
    <property type="match status" value="1"/>
</dbReference>
<gene>
    <name evidence="3" type="ORF">DXN05_06040</name>
</gene>
<dbReference type="GO" id="GO:0003677">
    <property type="term" value="F:DNA binding"/>
    <property type="evidence" value="ECO:0007669"/>
    <property type="project" value="UniProtKB-KW"/>
</dbReference>
<dbReference type="InterPro" id="IPR009061">
    <property type="entry name" value="DNA-bd_dom_put_sf"/>
</dbReference>
<evidence type="ECO:0000313" key="3">
    <source>
        <dbReference type="EMBL" id="RFM30663.1"/>
    </source>
</evidence>
<dbReference type="Pfam" id="PF13411">
    <property type="entry name" value="MerR_1"/>
    <property type="match status" value="1"/>
</dbReference>
<dbReference type="PANTHER" id="PTHR30204">
    <property type="entry name" value="REDOX-CYCLING DRUG-SENSING TRANSCRIPTIONAL ACTIVATOR SOXR"/>
    <property type="match status" value="1"/>
</dbReference>
<reference evidence="3 4" key="1">
    <citation type="submission" date="2018-08" db="EMBL/GenBank/DDBJ databases">
        <title>Chitinophagaceae sp. K23C18032701, a novel bacterium isolated from forest soil.</title>
        <authorList>
            <person name="Wang C."/>
        </authorList>
    </citation>
    <scope>NUCLEOTIDE SEQUENCE [LARGE SCALE GENOMIC DNA]</scope>
    <source>
        <strain evidence="3 4">K23C18032701</strain>
    </source>
</reference>
<dbReference type="InterPro" id="IPR047057">
    <property type="entry name" value="MerR_fam"/>
</dbReference>
<evidence type="ECO:0000259" key="2">
    <source>
        <dbReference type="PROSITE" id="PS50937"/>
    </source>
</evidence>
<protein>
    <submittedName>
        <fullName evidence="3">MerR family transcriptional regulator</fullName>
    </submittedName>
</protein>
<dbReference type="InterPro" id="IPR000551">
    <property type="entry name" value="MerR-type_HTH_dom"/>
</dbReference>
<keyword evidence="1" id="KW-0238">DNA-binding</keyword>
<proteinExistence type="predicted"/>
<name>A0A3E1NRW6_9BACT</name>
<keyword evidence="4" id="KW-1185">Reference proteome</keyword>
<sequence>MVNIPNDDELYEKQYYPISTVAGWFNVNTSLLRYWENEFDILRPRKNKKGDRLFRPEDIKNLQVIYHLLRQRKFTIEGAKEYLKGNKKKADTHTQLVYSLTKLRSFLLEMKSNLQA</sequence>
<dbReference type="PANTHER" id="PTHR30204:SF15">
    <property type="entry name" value="BLL5018 PROTEIN"/>
    <property type="match status" value="1"/>
</dbReference>
<evidence type="ECO:0000313" key="4">
    <source>
        <dbReference type="Proteomes" id="UP000261284"/>
    </source>
</evidence>
<dbReference type="Gene3D" id="1.10.1660.10">
    <property type="match status" value="1"/>
</dbReference>
<accession>A0A3E1NRW6</accession>
<dbReference type="OrthoDB" id="9810140at2"/>
<feature type="domain" description="HTH merR-type" evidence="2">
    <location>
        <begin position="15"/>
        <end position="85"/>
    </location>
</feature>
<dbReference type="GO" id="GO:0003700">
    <property type="term" value="F:DNA-binding transcription factor activity"/>
    <property type="evidence" value="ECO:0007669"/>
    <property type="project" value="InterPro"/>
</dbReference>
<organism evidence="3 4">
    <name type="scientific">Deminuibacter soli</name>
    <dbReference type="NCBI Taxonomy" id="2291815"/>
    <lineage>
        <taxon>Bacteria</taxon>
        <taxon>Pseudomonadati</taxon>
        <taxon>Bacteroidota</taxon>
        <taxon>Chitinophagia</taxon>
        <taxon>Chitinophagales</taxon>
        <taxon>Chitinophagaceae</taxon>
        <taxon>Deminuibacter</taxon>
    </lineage>
</organism>
<dbReference type="PROSITE" id="PS50937">
    <property type="entry name" value="HTH_MERR_2"/>
    <property type="match status" value="1"/>
</dbReference>
<dbReference type="EMBL" id="QTJU01000001">
    <property type="protein sequence ID" value="RFM30663.1"/>
    <property type="molecule type" value="Genomic_DNA"/>
</dbReference>
<dbReference type="AlphaFoldDB" id="A0A3E1NRW6"/>
<dbReference type="Proteomes" id="UP000261284">
    <property type="component" value="Unassembled WGS sequence"/>
</dbReference>
<dbReference type="CDD" id="cd04765">
    <property type="entry name" value="HTH_MlrA-like_sg2"/>
    <property type="match status" value="1"/>
</dbReference>